<comment type="caution">
    <text evidence="1">The sequence shown here is derived from an EMBL/GenBank/DDBJ whole genome shotgun (WGS) entry which is preliminary data.</text>
</comment>
<accession>A0A4U3KC41</accession>
<organism evidence="1 2">
    <name type="scientific">Enterococcus faecalis</name>
    <name type="common">Streptococcus faecalis</name>
    <dbReference type="NCBI Taxonomy" id="1351"/>
    <lineage>
        <taxon>Bacteria</taxon>
        <taxon>Bacillati</taxon>
        <taxon>Bacillota</taxon>
        <taxon>Bacilli</taxon>
        <taxon>Lactobacillales</taxon>
        <taxon>Enterococcaceae</taxon>
        <taxon>Enterococcus</taxon>
    </lineage>
</organism>
<gene>
    <name evidence="1" type="ORF">EY666_19120</name>
</gene>
<evidence type="ECO:0000313" key="2">
    <source>
        <dbReference type="Proteomes" id="UP000305511"/>
    </source>
</evidence>
<dbReference type="Proteomes" id="UP000305511">
    <property type="component" value="Unassembled WGS sequence"/>
</dbReference>
<reference evidence="1 2" key="1">
    <citation type="submission" date="2019-02" db="EMBL/GenBank/DDBJ databases">
        <title>Bacteria dissemination in different level of health care in South Africa: the effectiveness of infections prevention and control.</title>
        <authorList>
            <person name="Shobo C."/>
            <person name="Amoako D.G."/>
            <person name="Allam M."/>
            <person name="Ismail A."/>
            <person name="Bester L.A."/>
            <person name="Essack S.Y."/>
        </authorList>
    </citation>
    <scope>NUCLEOTIDE SEQUENCE [LARGE SCALE GENOMIC DNA]</scope>
    <source>
        <strain evidence="1 2">2SIL2</strain>
    </source>
</reference>
<sequence>LPETQTLLTPGKDYILSDNSLGRIAVTVPNMNQQKAYSLSINRTIYLESVSDYSYSFYQQYPTTKLGSLSLKNTTGTNKTTDFTAKTSQTSKVIADREMRSISYISFRSKGKYYVTIYGTLTETKMGQQIVLESTNGQEIKNPKFMAYGPLYEYVKLEDYFDIKTEGGKLILTATKDSYLRINISDLTMDFDKKDINLSLSTPVIGPNKAIQLVSDQYIEPIAMLNPTNAEATWGNYDRNGAYMSDTEIAVAGSKA</sequence>
<dbReference type="EMBL" id="SIYF01000712">
    <property type="protein sequence ID" value="TKK59012.1"/>
    <property type="molecule type" value="Genomic_DNA"/>
</dbReference>
<dbReference type="AlphaFoldDB" id="A0A4U3KC41"/>
<feature type="non-terminal residue" evidence="1">
    <location>
        <position position="256"/>
    </location>
</feature>
<feature type="non-terminal residue" evidence="1">
    <location>
        <position position="1"/>
    </location>
</feature>
<proteinExistence type="predicted"/>
<name>A0A4U3KC41_ENTFL</name>
<protein>
    <submittedName>
        <fullName evidence="1">Uncharacterized protein</fullName>
    </submittedName>
</protein>
<evidence type="ECO:0000313" key="1">
    <source>
        <dbReference type="EMBL" id="TKK59012.1"/>
    </source>
</evidence>